<feature type="repeat" description="ANK" evidence="3">
    <location>
        <begin position="249"/>
        <end position="281"/>
    </location>
</feature>
<sequence>MSLLIVYSGKKLRLLERRDSQRGTPAAESKSPEPPRSFRDIEDLLNHIDQTKIRLQEYLSKPTKVVPEAPAADINIWDPCLIQSLDENDLDELFKGLDQMPTPDIKSPDPIGISTDYFGDMAMTNNSAGQKTPMFGPLMTPPIVHTLTTDSAASRSDSGLQQRNDAYNMNGASDVFSLNNNDHGNTALHIAARDRHHSIIRLLVETGTDINSSNNLQMTALQIAITSANITTAQYLLGLGADVSGRTSSGDTSLHLAARIGDVSLVESLLQRSVGLNAKNHCGETALHAAVSAGHEDVVRLMLASGVDSQVKVGVAAPMDDGFDWSSIMEV</sequence>
<gene>
    <name evidence="5" type="ORF">D6D19_05519</name>
</gene>
<dbReference type="PANTHER" id="PTHR24173:SF74">
    <property type="entry name" value="ANKYRIN REPEAT DOMAIN-CONTAINING PROTEIN 16"/>
    <property type="match status" value="1"/>
</dbReference>
<dbReference type="SUPFAM" id="SSF48403">
    <property type="entry name" value="Ankyrin repeat"/>
    <property type="match status" value="1"/>
</dbReference>
<dbReference type="InterPro" id="IPR036770">
    <property type="entry name" value="Ankyrin_rpt-contain_sf"/>
</dbReference>
<comment type="caution">
    <text evidence="5">The sequence shown here is derived from an EMBL/GenBank/DDBJ whole genome shotgun (WGS) entry which is preliminary data.</text>
</comment>
<dbReference type="PROSITE" id="PS50297">
    <property type="entry name" value="ANK_REP_REGION"/>
    <property type="match status" value="3"/>
</dbReference>
<accession>A0A4S9A407</accession>
<dbReference type="PROSITE" id="PS50088">
    <property type="entry name" value="ANK_REPEAT"/>
    <property type="match status" value="3"/>
</dbReference>
<evidence type="ECO:0000256" key="1">
    <source>
        <dbReference type="ARBA" id="ARBA00022737"/>
    </source>
</evidence>
<evidence type="ECO:0000256" key="3">
    <source>
        <dbReference type="PROSITE-ProRule" id="PRU00023"/>
    </source>
</evidence>
<dbReference type="AlphaFoldDB" id="A0A4S9A407"/>
<feature type="repeat" description="ANK" evidence="3">
    <location>
        <begin position="183"/>
        <end position="215"/>
    </location>
</feature>
<dbReference type="InterPro" id="IPR002110">
    <property type="entry name" value="Ankyrin_rpt"/>
</dbReference>
<proteinExistence type="predicted"/>
<dbReference type="EMBL" id="QZAO01000167">
    <property type="protein sequence ID" value="THW73583.1"/>
    <property type="molecule type" value="Genomic_DNA"/>
</dbReference>
<dbReference type="Gene3D" id="1.25.40.20">
    <property type="entry name" value="Ankyrin repeat-containing domain"/>
    <property type="match status" value="2"/>
</dbReference>
<protein>
    <submittedName>
        <fullName evidence="5">Uncharacterized protein</fullName>
    </submittedName>
</protein>
<name>A0A4S9A407_AURPU</name>
<keyword evidence="2 3" id="KW-0040">ANK repeat</keyword>
<evidence type="ECO:0000313" key="6">
    <source>
        <dbReference type="Proteomes" id="UP000308802"/>
    </source>
</evidence>
<dbReference type="Pfam" id="PF12796">
    <property type="entry name" value="Ank_2"/>
    <property type="match status" value="2"/>
</dbReference>
<reference evidence="5 6" key="1">
    <citation type="submission" date="2018-10" db="EMBL/GenBank/DDBJ databases">
        <title>Fifty Aureobasidium pullulans genomes reveal a recombining polyextremotolerant generalist.</title>
        <authorList>
            <person name="Gostincar C."/>
            <person name="Turk M."/>
            <person name="Zajc J."/>
            <person name="Gunde-Cimerman N."/>
        </authorList>
    </citation>
    <scope>NUCLEOTIDE SEQUENCE [LARGE SCALE GENOMIC DNA]</scope>
    <source>
        <strain evidence="5 6">EXF-10659</strain>
    </source>
</reference>
<evidence type="ECO:0000313" key="5">
    <source>
        <dbReference type="EMBL" id="THW73583.1"/>
    </source>
</evidence>
<dbReference type="Proteomes" id="UP000308802">
    <property type="component" value="Unassembled WGS sequence"/>
</dbReference>
<keyword evidence="1" id="KW-0677">Repeat</keyword>
<evidence type="ECO:0000256" key="2">
    <source>
        <dbReference type="ARBA" id="ARBA00023043"/>
    </source>
</evidence>
<feature type="repeat" description="ANK" evidence="3">
    <location>
        <begin position="282"/>
        <end position="314"/>
    </location>
</feature>
<dbReference type="SMART" id="SM00248">
    <property type="entry name" value="ANK"/>
    <property type="match status" value="4"/>
</dbReference>
<dbReference type="PANTHER" id="PTHR24173">
    <property type="entry name" value="ANKYRIN REPEAT CONTAINING"/>
    <property type="match status" value="1"/>
</dbReference>
<evidence type="ECO:0000256" key="4">
    <source>
        <dbReference type="SAM" id="MobiDB-lite"/>
    </source>
</evidence>
<organism evidence="5 6">
    <name type="scientific">Aureobasidium pullulans</name>
    <name type="common">Black yeast</name>
    <name type="synonym">Pullularia pullulans</name>
    <dbReference type="NCBI Taxonomy" id="5580"/>
    <lineage>
        <taxon>Eukaryota</taxon>
        <taxon>Fungi</taxon>
        <taxon>Dikarya</taxon>
        <taxon>Ascomycota</taxon>
        <taxon>Pezizomycotina</taxon>
        <taxon>Dothideomycetes</taxon>
        <taxon>Dothideomycetidae</taxon>
        <taxon>Dothideales</taxon>
        <taxon>Saccotheciaceae</taxon>
        <taxon>Aureobasidium</taxon>
    </lineage>
</organism>
<feature type="region of interest" description="Disordered" evidence="4">
    <location>
        <begin position="17"/>
        <end position="38"/>
    </location>
</feature>